<dbReference type="PROSITE" id="PS51257">
    <property type="entry name" value="PROKAR_LIPOPROTEIN"/>
    <property type="match status" value="1"/>
</dbReference>
<reference evidence="2 3" key="1">
    <citation type="submission" date="2012-02" db="EMBL/GenBank/DDBJ databases">
        <title>Improved High-Quality Draft genome of Joostella marina DSM 19592.</title>
        <authorList>
            <consortium name="US DOE Joint Genome Institute (JGI-PGF)"/>
            <person name="Lucas S."/>
            <person name="Copeland A."/>
            <person name="Lapidus A."/>
            <person name="Bruce D."/>
            <person name="Goodwin L."/>
            <person name="Pitluck S."/>
            <person name="Peters L."/>
            <person name="Chertkov O."/>
            <person name="Ovchinnikova G."/>
            <person name="Kyrpides N."/>
            <person name="Mavromatis K."/>
            <person name="Detter J.C."/>
            <person name="Han C."/>
            <person name="Land M."/>
            <person name="Hauser L."/>
            <person name="Markowitz V."/>
            <person name="Cheng J.-F."/>
            <person name="Hugenholtz P."/>
            <person name="Woyke T."/>
            <person name="Wu D."/>
            <person name="Tindall B."/>
            <person name="Brambilla E."/>
            <person name="Klenk H.-P."/>
            <person name="Eisen J.A."/>
        </authorList>
    </citation>
    <scope>NUCLEOTIDE SEQUENCE [LARGE SCALE GENOMIC DNA]</scope>
    <source>
        <strain evidence="2 3">DSM 19592</strain>
    </source>
</reference>
<dbReference type="OrthoDB" id="1419899at2"/>
<dbReference type="STRING" id="926559.JoomaDRAFT_2101"/>
<gene>
    <name evidence="2" type="ORF">JoomaDRAFT_2101</name>
</gene>
<dbReference type="AlphaFoldDB" id="I3C652"/>
<proteinExistence type="predicted"/>
<organism evidence="2 3">
    <name type="scientific">Galbibacter orientalis DSM 19592</name>
    <dbReference type="NCBI Taxonomy" id="926559"/>
    <lineage>
        <taxon>Bacteria</taxon>
        <taxon>Pseudomonadati</taxon>
        <taxon>Bacteroidota</taxon>
        <taxon>Flavobacteriia</taxon>
        <taxon>Flavobacteriales</taxon>
        <taxon>Flavobacteriaceae</taxon>
        <taxon>Galbibacter</taxon>
    </lineage>
</organism>
<feature type="signal peptide" evidence="1">
    <location>
        <begin position="1"/>
        <end position="20"/>
    </location>
</feature>
<sequence length="156" mass="17434">MKIKSLLVLAILFFSISCSSDDSINKNKEVDLSQFDDYELAFNVESTGADLPYEFEATFITTDEKDQLQEEVLTYSGINCCDETITVDSRMVKEYKVVGIKITPISDNISLISTKLTKISGQDTVVDKLEKVNNSVGNTLSLTFDFTTNTWVANEE</sequence>
<evidence type="ECO:0000313" key="3">
    <source>
        <dbReference type="Proteomes" id="UP000004690"/>
    </source>
</evidence>
<keyword evidence="1" id="KW-0732">Signal</keyword>
<dbReference type="EMBL" id="JH651379">
    <property type="protein sequence ID" value="EIJ39095.1"/>
    <property type="molecule type" value="Genomic_DNA"/>
</dbReference>
<dbReference type="Proteomes" id="UP000004690">
    <property type="component" value="Unassembled WGS sequence"/>
</dbReference>
<feature type="chain" id="PRO_5003668496" description="Lipocalin-like domain-containing protein" evidence="1">
    <location>
        <begin position="21"/>
        <end position="156"/>
    </location>
</feature>
<dbReference type="HOGENOM" id="CLU_1684220_0_0_10"/>
<dbReference type="RefSeq" id="WP_008612462.1">
    <property type="nucleotide sequence ID" value="NZ_JH651379.1"/>
</dbReference>
<accession>I3C652</accession>
<name>I3C652_9FLAO</name>
<protein>
    <recommendedName>
        <fullName evidence="4">Lipocalin-like domain-containing protein</fullName>
    </recommendedName>
</protein>
<keyword evidence="3" id="KW-1185">Reference proteome</keyword>
<evidence type="ECO:0000313" key="2">
    <source>
        <dbReference type="EMBL" id="EIJ39095.1"/>
    </source>
</evidence>
<evidence type="ECO:0008006" key="4">
    <source>
        <dbReference type="Google" id="ProtNLM"/>
    </source>
</evidence>
<evidence type="ECO:0000256" key="1">
    <source>
        <dbReference type="SAM" id="SignalP"/>
    </source>
</evidence>